<reference evidence="2" key="2">
    <citation type="submission" date="2020-07" db="EMBL/GenBank/DDBJ databases">
        <authorList>
            <person name="Vera ALvarez R."/>
            <person name="Arias-Moreno D.M."/>
            <person name="Jimenez-Jacinto V."/>
            <person name="Jimenez-Bremont J.F."/>
            <person name="Swaminathan K."/>
            <person name="Moose S.P."/>
            <person name="Guerrero-Gonzalez M.L."/>
            <person name="Marino-Ramirez L."/>
            <person name="Landsman D."/>
            <person name="Rodriguez-Kessler M."/>
            <person name="Delgado-Sanchez P."/>
        </authorList>
    </citation>
    <scope>NUCLEOTIDE SEQUENCE</scope>
    <source>
        <tissue evidence="2">Cladode</tissue>
    </source>
</reference>
<proteinExistence type="predicted"/>
<dbReference type="AlphaFoldDB" id="A0A7C9ADA8"/>
<evidence type="ECO:0000256" key="1">
    <source>
        <dbReference type="SAM" id="MobiDB-lite"/>
    </source>
</evidence>
<organism evidence="2">
    <name type="scientific">Opuntia streptacantha</name>
    <name type="common">Prickly pear cactus</name>
    <name type="synonym">Opuntia cardona</name>
    <dbReference type="NCBI Taxonomy" id="393608"/>
    <lineage>
        <taxon>Eukaryota</taxon>
        <taxon>Viridiplantae</taxon>
        <taxon>Streptophyta</taxon>
        <taxon>Embryophyta</taxon>
        <taxon>Tracheophyta</taxon>
        <taxon>Spermatophyta</taxon>
        <taxon>Magnoliopsida</taxon>
        <taxon>eudicotyledons</taxon>
        <taxon>Gunneridae</taxon>
        <taxon>Pentapetalae</taxon>
        <taxon>Caryophyllales</taxon>
        <taxon>Cactineae</taxon>
        <taxon>Cactaceae</taxon>
        <taxon>Opuntioideae</taxon>
        <taxon>Opuntia</taxon>
    </lineage>
</organism>
<dbReference type="EMBL" id="GISG01222372">
    <property type="protein sequence ID" value="MBA4663977.1"/>
    <property type="molecule type" value="Transcribed_RNA"/>
</dbReference>
<accession>A0A7C9ADA8</accession>
<sequence length="127" mass="13767">MIGDPVPKPKIRAIGPELIQHRLPLLITNQNARPGDETGGPSGLRVDLNVGTQDLIRTQVILYKGLHHNNRVSRYDHLLPPLTPIKHLPTIPPDIGGVEPGQHGPGCELDVPGLEARKGDKDHGLYG</sequence>
<protein>
    <submittedName>
        <fullName evidence="2">Uncharacterized protein</fullName>
    </submittedName>
</protein>
<name>A0A7C9ADA8_OPUST</name>
<feature type="compositionally biased region" description="Basic and acidic residues" evidence="1">
    <location>
        <begin position="115"/>
        <end position="127"/>
    </location>
</feature>
<reference evidence="2" key="1">
    <citation type="journal article" date="2013" name="J. Plant Res.">
        <title>Effect of fungi and light on seed germination of three Opuntia species from semiarid lands of central Mexico.</title>
        <authorList>
            <person name="Delgado-Sanchez P."/>
            <person name="Jimenez-Bremont J.F."/>
            <person name="Guerrero-Gonzalez Mde L."/>
            <person name="Flores J."/>
        </authorList>
    </citation>
    <scope>NUCLEOTIDE SEQUENCE</scope>
    <source>
        <tissue evidence="2">Cladode</tissue>
    </source>
</reference>
<evidence type="ECO:0000313" key="2">
    <source>
        <dbReference type="EMBL" id="MBA4663977.1"/>
    </source>
</evidence>
<feature type="region of interest" description="Disordered" evidence="1">
    <location>
        <begin position="90"/>
        <end position="127"/>
    </location>
</feature>